<name>A0A226WYR4_CABSO</name>
<dbReference type="InterPro" id="IPR044068">
    <property type="entry name" value="CB"/>
</dbReference>
<keyword evidence="2 4" id="KW-0238">DNA-binding</keyword>
<feature type="domain" description="Tyr recombinase" evidence="5">
    <location>
        <begin position="248"/>
        <end position="449"/>
    </location>
</feature>
<evidence type="ECO:0000256" key="1">
    <source>
        <dbReference type="ARBA" id="ARBA00022908"/>
    </source>
</evidence>
<dbReference type="GO" id="GO:0015074">
    <property type="term" value="P:DNA integration"/>
    <property type="evidence" value="ECO:0007669"/>
    <property type="project" value="UniProtKB-KW"/>
</dbReference>
<dbReference type="PANTHER" id="PTHR30349">
    <property type="entry name" value="PHAGE INTEGRASE-RELATED"/>
    <property type="match status" value="1"/>
</dbReference>
<evidence type="ECO:0000313" key="8">
    <source>
        <dbReference type="Proteomes" id="UP000214720"/>
    </source>
</evidence>
<dbReference type="AlphaFoldDB" id="A0A226WYR4"/>
<dbReference type="CDD" id="cd00796">
    <property type="entry name" value="INT_Rci_Hp1_C"/>
    <property type="match status" value="1"/>
</dbReference>
<dbReference type="Proteomes" id="UP000214720">
    <property type="component" value="Unassembled WGS sequence"/>
</dbReference>
<proteinExistence type="predicted"/>
<dbReference type="InterPro" id="IPR011010">
    <property type="entry name" value="DNA_brk_join_enz"/>
</dbReference>
<dbReference type="Gene3D" id="1.10.150.130">
    <property type="match status" value="1"/>
</dbReference>
<dbReference type="InterPro" id="IPR013762">
    <property type="entry name" value="Integrase-like_cat_sf"/>
</dbReference>
<feature type="domain" description="Core-binding (CB)" evidence="6">
    <location>
        <begin position="145"/>
        <end position="225"/>
    </location>
</feature>
<protein>
    <submittedName>
        <fullName evidence="7">Shufflon-specific DNA recombinase</fullName>
    </submittedName>
</protein>
<dbReference type="PROSITE" id="PS51898">
    <property type="entry name" value="TYR_RECOMBINASE"/>
    <property type="match status" value="1"/>
</dbReference>
<keyword evidence="1" id="KW-0229">DNA integration</keyword>
<evidence type="ECO:0000259" key="5">
    <source>
        <dbReference type="PROSITE" id="PS51898"/>
    </source>
</evidence>
<dbReference type="GO" id="GO:0006310">
    <property type="term" value="P:DNA recombination"/>
    <property type="evidence" value="ECO:0007669"/>
    <property type="project" value="UniProtKB-KW"/>
</dbReference>
<organism evidence="7 8">
    <name type="scientific">Caballeronia sordidicola</name>
    <name type="common">Burkholderia sordidicola</name>
    <dbReference type="NCBI Taxonomy" id="196367"/>
    <lineage>
        <taxon>Bacteria</taxon>
        <taxon>Pseudomonadati</taxon>
        <taxon>Pseudomonadota</taxon>
        <taxon>Betaproteobacteria</taxon>
        <taxon>Burkholderiales</taxon>
        <taxon>Burkholderiaceae</taxon>
        <taxon>Caballeronia</taxon>
    </lineage>
</organism>
<sequence>MRSTNQLQPYEKTENWSGLLIRRSTVRICHAPPPNLAVGNQALARNRGAFFSSVGRGAGVKNWPLPENCRNGRIQTKRFQSFAWSLEMAYISQRGAYWRAEVRRRGYKPIYRSFDTKQRAQQWARRVESEIDSGSYIDRTEAERTTLREALERYRREIVPEKRHPYQENRRIQRWIDNQLSHRTLANLRGADFAKYRDERRAAGRAENTIRLELQVVSHLFEIARKEWGMEALANPLKNIRKPSGSQARDRRLYAGEFEKLYALLSGSGNPWAAPAFELAIETSLRQGALFSVQWEWLDLRNRLLRFPPNARGADNKGVPAVLPLSNRAITVFRHLAAIAEGPDTRASRSWCGPADATPEKLTGRVLGTSVNAVICVWKRTLKKASAVDPTLRDLRWHDLRHEAASRFFEKGLHPIEVASLTGHRSIQMLKLVRDNWEVRFCDNYDGRR</sequence>
<keyword evidence="3" id="KW-0233">DNA recombination</keyword>
<dbReference type="InterPro" id="IPR050090">
    <property type="entry name" value="Tyrosine_recombinase_XerCD"/>
</dbReference>
<dbReference type="EMBL" id="MTHB01000163">
    <property type="protein sequence ID" value="OXC75758.1"/>
    <property type="molecule type" value="Genomic_DNA"/>
</dbReference>
<reference evidence="8" key="1">
    <citation type="submission" date="2017-01" db="EMBL/GenBank/DDBJ databases">
        <title>Genome Analysis of Deinococcus marmoris KOPRI26562.</title>
        <authorList>
            <person name="Kim J.H."/>
            <person name="Oh H.-M."/>
        </authorList>
    </citation>
    <scope>NUCLEOTIDE SEQUENCE [LARGE SCALE GENOMIC DNA]</scope>
    <source>
        <strain evidence="8">PAMC 26633</strain>
    </source>
</reference>
<accession>A0A226WYR4</accession>
<dbReference type="SUPFAM" id="SSF56349">
    <property type="entry name" value="DNA breaking-rejoining enzymes"/>
    <property type="match status" value="1"/>
</dbReference>
<evidence type="ECO:0000256" key="3">
    <source>
        <dbReference type="ARBA" id="ARBA00023172"/>
    </source>
</evidence>
<dbReference type="Gene3D" id="1.10.443.10">
    <property type="entry name" value="Intergrase catalytic core"/>
    <property type="match status" value="1"/>
</dbReference>
<comment type="caution">
    <text evidence="7">The sequence shown here is derived from an EMBL/GenBank/DDBJ whole genome shotgun (WGS) entry which is preliminary data.</text>
</comment>
<dbReference type="GO" id="GO:0003677">
    <property type="term" value="F:DNA binding"/>
    <property type="evidence" value="ECO:0007669"/>
    <property type="project" value="UniProtKB-UniRule"/>
</dbReference>
<evidence type="ECO:0000256" key="2">
    <source>
        <dbReference type="ARBA" id="ARBA00023125"/>
    </source>
</evidence>
<dbReference type="Pfam" id="PF00589">
    <property type="entry name" value="Phage_integrase"/>
    <property type="match status" value="1"/>
</dbReference>
<dbReference type="InterPro" id="IPR010998">
    <property type="entry name" value="Integrase_recombinase_N"/>
</dbReference>
<dbReference type="InterPro" id="IPR002104">
    <property type="entry name" value="Integrase_catalytic"/>
</dbReference>
<evidence type="ECO:0000313" key="7">
    <source>
        <dbReference type="EMBL" id="OXC75758.1"/>
    </source>
</evidence>
<dbReference type="PROSITE" id="PS51900">
    <property type="entry name" value="CB"/>
    <property type="match status" value="1"/>
</dbReference>
<gene>
    <name evidence="7" type="ORF">BSU04_25280</name>
</gene>
<dbReference type="PANTHER" id="PTHR30349:SF94">
    <property type="entry name" value="INTEGRASE_RECOMBINASE HI_1414-RELATED"/>
    <property type="match status" value="1"/>
</dbReference>
<evidence type="ECO:0000259" key="6">
    <source>
        <dbReference type="PROSITE" id="PS51900"/>
    </source>
</evidence>
<evidence type="ECO:0000256" key="4">
    <source>
        <dbReference type="PROSITE-ProRule" id="PRU01248"/>
    </source>
</evidence>